<protein>
    <submittedName>
        <fullName evidence="1">Uncharacterized protein</fullName>
    </submittedName>
</protein>
<dbReference type="EMBL" id="JAFNEN010000068">
    <property type="protein sequence ID" value="KAG8196571.1"/>
    <property type="molecule type" value="Genomic_DNA"/>
</dbReference>
<keyword evidence="2" id="KW-1185">Reference proteome</keyword>
<sequence length="711" mass="80501">MPSRPINESLQKIFQSSNSVASSSKQSRMFSSNISLINSMGEQSYKANRHLPQFNASHSQNIFATQTLSLTETNSNGSFNSFKRSYVHEEYVFQQLSPNPVPGKNMSTEYFRSPHHLSGSYITEVDRQTVGNMDGVIKNINKNKAFNFCTEQFTNTPQVNDAPNTEIDTLLCMDVQHDVSKFRSALKELCSEISQSESFNHHDCDSIENNLIPNPNHQNENQTTTQVTSLDSKEIKNVNEEQFHLGNLIEDRLPLKTSSCRDIVIQELQNIVPEIFNLSPKEMPFLCNSEIEPENGSDLISFLETDPPSSECIDKIIKMLSSPKPDNLYLSEEVSSDNDSTYSDQPSIDDNLSNVLRNENESNSRLNICQTDENCNILVKSLNSETPSTLDNFLKSKISNRVVNKNKNTDTNNLTHPVSGDTGQLNLGTDLIMCSTAGKCDKNLCDKPISEMDISSPLYQQGFSTECSASADQLTEMDYNVFELPNIFEKESSIEKDHSHNEKELNNSRTRNSLDDFSCESFELCDKNMEDHHMEDADFNLKEINMDLSTDVKFLQTLDELQMIDQEKATHICKDTSDYNVNSLPSVMMSGLTNKDLMDEREMLDNYQFSTETLTDVKSNANVLFDDLDMLIGNEYPFLIDDSHLAFSKSDYSLPLKQLDINNNFYYNRKEASDIEDSIFCNLKSDVIMEDFLNFVSPDTDIGNNESNSSI</sequence>
<dbReference type="Proteomes" id="UP000827092">
    <property type="component" value="Unassembled WGS sequence"/>
</dbReference>
<dbReference type="AlphaFoldDB" id="A0AAV6VLZ9"/>
<reference evidence="1 2" key="1">
    <citation type="journal article" date="2022" name="Nat. Ecol. Evol.">
        <title>A masculinizing supergene underlies an exaggerated male reproductive morph in a spider.</title>
        <authorList>
            <person name="Hendrickx F."/>
            <person name="De Corte Z."/>
            <person name="Sonet G."/>
            <person name="Van Belleghem S.M."/>
            <person name="Kostlbacher S."/>
            <person name="Vangestel C."/>
        </authorList>
    </citation>
    <scope>NUCLEOTIDE SEQUENCE [LARGE SCALE GENOMIC DNA]</scope>
    <source>
        <strain evidence="1">W744_W776</strain>
    </source>
</reference>
<organism evidence="1 2">
    <name type="scientific">Oedothorax gibbosus</name>
    <dbReference type="NCBI Taxonomy" id="931172"/>
    <lineage>
        <taxon>Eukaryota</taxon>
        <taxon>Metazoa</taxon>
        <taxon>Ecdysozoa</taxon>
        <taxon>Arthropoda</taxon>
        <taxon>Chelicerata</taxon>
        <taxon>Arachnida</taxon>
        <taxon>Araneae</taxon>
        <taxon>Araneomorphae</taxon>
        <taxon>Entelegynae</taxon>
        <taxon>Araneoidea</taxon>
        <taxon>Linyphiidae</taxon>
        <taxon>Erigoninae</taxon>
        <taxon>Oedothorax</taxon>
    </lineage>
</organism>
<accession>A0AAV6VLZ9</accession>
<evidence type="ECO:0000313" key="1">
    <source>
        <dbReference type="EMBL" id="KAG8196571.1"/>
    </source>
</evidence>
<gene>
    <name evidence="1" type="ORF">JTE90_003584</name>
</gene>
<proteinExistence type="predicted"/>
<evidence type="ECO:0000313" key="2">
    <source>
        <dbReference type="Proteomes" id="UP000827092"/>
    </source>
</evidence>
<name>A0AAV6VLZ9_9ARAC</name>
<comment type="caution">
    <text evidence="1">The sequence shown here is derived from an EMBL/GenBank/DDBJ whole genome shotgun (WGS) entry which is preliminary data.</text>
</comment>